<dbReference type="EMBL" id="JARBDR010000921">
    <property type="protein sequence ID" value="KAJ8298729.1"/>
    <property type="molecule type" value="Genomic_DNA"/>
</dbReference>
<keyword evidence="3" id="KW-1185">Reference proteome</keyword>
<evidence type="ECO:0000313" key="2">
    <source>
        <dbReference type="EMBL" id="KAJ8298729.1"/>
    </source>
</evidence>
<dbReference type="Proteomes" id="UP001217089">
    <property type="component" value="Unassembled WGS sequence"/>
</dbReference>
<keyword evidence="1" id="KW-0472">Membrane</keyword>
<evidence type="ECO:0000256" key="1">
    <source>
        <dbReference type="SAM" id="Phobius"/>
    </source>
</evidence>
<reference evidence="2 3" key="1">
    <citation type="submission" date="2022-12" db="EMBL/GenBank/DDBJ databases">
        <title>Chromosome-level genome of Tegillarca granosa.</title>
        <authorList>
            <person name="Kim J."/>
        </authorList>
    </citation>
    <scope>NUCLEOTIDE SEQUENCE [LARGE SCALE GENOMIC DNA]</scope>
    <source>
        <strain evidence="2">Teg-2019</strain>
        <tissue evidence="2">Adductor muscle</tissue>
    </source>
</reference>
<feature type="transmembrane region" description="Helical" evidence="1">
    <location>
        <begin position="20"/>
        <end position="40"/>
    </location>
</feature>
<name>A0ABQ9DZQ2_TEGGR</name>
<organism evidence="2 3">
    <name type="scientific">Tegillarca granosa</name>
    <name type="common">Malaysian cockle</name>
    <name type="synonym">Anadara granosa</name>
    <dbReference type="NCBI Taxonomy" id="220873"/>
    <lineage>
        <taxon>Eukaryota</taxon>
        <taxon>Metazoa</taxon>
        <taxon>Spiralia</taxon>
        <taxon>Lophotrochozoa</taxon>
        <taxon>Mollusca</taxon>
        <taxon>Bivalvia</taxon>
        <taxon>Autobranchia</taxon>
        <taxon>Pteriomorphia</taxon>
        <taxon>Arcoida</taxon>
        <taxon>Arcoidea</taxon>
        <taxon>Arcidae</taxon>
        <taxon>Tegillarca</taxon>
    </lineage>
</organism>
<gene>
    <name evidence="2" type="ORF">KUTeg_022789</name>
</gene>
<sequence>MFMEKMPYPPFVRDFLLPTIQQQLPLFLILGFILYALQLSKGIVYEKERRLKEAMKMMVAVV</sequence>
<evidence type="ECO:0000313" key="3">
    <source>
        <dbReference type="Proteomes" id="UP001217089"/>
    </source>
</evidence>
<proteinExistence type="predicted"/>
<accession>A0ABQ9DZQ2</accession>
<keyword evidence="1" id="KW-0812">Transmembrane</keyword>
<keyword evidence="1" id="KW-1133">Transmembrane helix</keyword>
<evidence type="ECO:0008006" key="4">
    <source>
        <dbReference type="Google" id="ProtNLM"/>
    </source>
</evidence>
<comment type="caution">
    <text evidence="2">The sequence shown here is derived from an EMBL/GenBank/DDBJ whole genome shotgun (WGS) entry which is preliminary data.</text>
</comment>
<protein>
    <recommendedName>
        <fullName evidence="4">ATP synthase F0 subunit 8</fullName>
    </recommendedName>
</protein>